<dbReference type="PANTHER" id="PTHR45957:SF1">
    <property type="entry name" value="ANAPHASE-PROMOTING COMPLEX SUBUNIT 2"/>
    <property type="match status" value="1"/>
</dbReference>
<evidence type="ECO:0000313" key="4">
    <source>
        <dbReference type="Proteomes" id="UP000053611"/>
    </source>
</evidence>
<proteinExistence type="inferred from homology"/>
<dbReference type="AlphaFoldDB" id="A0A0J0XHP9"/>
<comment type="similarity">
    <text evidence="1">Belongs to the cullin family.</text>
</comment>
<dbReference type="OrthoDB" id="5581181at2759"/>
<dbReference type="SUPFAM" id="SSF75632">
    <property type="entry name" value="Cullin homology domain"/>
    <property type="match status" value="1"/>
</dbReference>
<sequence>MALAEALSVWDLPTTSLDGARRYQQVGTAQDIARAYIFPQDIRGAGKSKVDTKEVVAAFTVLRASGCLYQLHIDFIDAVETNFRYVQDDMARYWVAIEQTIAVEAHDQTQSVMTELFSRIATWQRRWARPLHMFEDDSILRQFNSQFHRLLYAAFPSSFQDCLFHYLSYSLEAAGARDDDGGGKHTYPSQHLLGLNVVHRYATTLMRVAFDEIERITSEEAAEGLTERRLTRARQRVSSSLSHWMSAIFQGNEALLRSIYSRFDYHLCKSFFDIRTNELFDIIVDFPDSMAALEDLKDCLFKIDQRDQIVEKLCAANVKRLLHPGAETKDVISQYISTIRCLRIIDPVGVLLHKVAEPIRRHLRDRPDTIRCIVTSLIEGEELQDENDPSSVAPWAASNDNTVEDFSDPKWEPEPNDAAPEFRTGRNSDIVGTLVSIYETREAIVTELQNYLAQRLLVVEDYDAVKEVRTIELLKVRFGEEALHVCDVMLKDMSDSKRINDHIHGEIQTVVNPLIISRMFWPEIAPSSLRLTPKLVAAEQRFEAAFHHFKPDKHLRWLQEQGSATITIELEDRTITVDVTPLQAAVAELFESQETWTEDGLAKKLGVEVVLVRGALAVWAGHGLVKNEDDGSWRVLEVLESGGDQRVPVAETRSAFQNTDTASFREKGNMILGYIRGILADLGPQSVPSLHRTLSHTKAYDMTMAELAHLMAAAKGAGRLTERRDGKWVLPE</sequence>
<dbReference type="STRING" id="879819.A0A0J0XHP9"/>
<dbReference type="Pfam" id="PF25773">
    <property type="entry name" value="TPR_ANAPC2"/>
    <property type="match status" value="1"/>
</dbReference>
<dbReference type="EMBL" id="KQ087231">
    <property type="protein sequence ID" value="KLT40631.1"/>
    <property type="molecule type" value="Genomic_DNA"/>
</dbReference>
<dbReference type="GO" id="GO:0007091">
    <property type="term" value="P:metaphase/anaphase transition of mitotic cell cycle"/>
    <property type="evidence" value="ECO:0007669"/>
    <property type="project" value="TreeGrafter"/>
</dbReference>
<dbReference type="InterPro" id="IPR059120">
    <property type="entry name" value="Cullin-like_AB"/>
</dbReference>
<dbReference type="InterPro" id="IPR057975">
    <property type="entry name" value="TPR_ANAPC2"/>
</dbReference>
<accession>A0A0J0XHP9</accession>
<feature type="domain" description="Cullin family profile" evidence="2">
    <location>
        <begin position="398"/>
        <end position="620"/>
    </location>
</feature>
<protein>
    <recommendedName>
        <fullName evidence="2">Cullin family profile domain-containing protein</fullName>
    </recommendedName>
</protein>
<dbReference type="PANTHER" id="PTHR45957">
    <property type="entry name" value="ANAPHASE-PROMOTING COMPLEX SUBUNIT 2"/>
    <property type="match status" value="1"/>
</dbReference>
<keyword evidence="4" id="KW-1185">Reference proteome</keyword>
<dbReference type="Gene3D" id="3.30.230.130">
    <property type="entry name" value="Cullin, Chain C, Domain 2"/>
    <property type="match status" value="1"/>
</dbReference>
<dbReference type="PROSITE" id="PS50069">
    <property type="entry name" value="CULLIN_2"/>
    <property type="match status" value="1"/>
</dbReference>
<gene>
    <name evidence="3" type="ORF">CC85DRAFT_287250</name>
</gene>
<dbReference type="GO" id="GO:0005680">
    <property type="term" value="C:anaphase-promoting complex"/>
    <property type="evidence" value="ECO:0007669"/>
    <property type="project" value="TreeGrafter"/>
</dbReference>
<evidence type="ECO:0000256" key="1">
    <source>
        <dbReference type="PROSITE-ProRule" id="PRU00330"/>
    </source>
</evidence>
<dbReference type="InterPro" id="IPR044554">
    <property type="entry name" value="ANAPC2"/>
</dbReference>
<dbReference type="Pfam" id="PF26557">
    <property type="entry name" value="Cullin_AB"/>
    <property type="match status" value="1"/>
</dbReference>
<name>A0A0J0XHP9_9TREE</name>
<dbReference type="Gene3D" id="1.20.1310.10">
    <property type="entry name" value="Cullin Repeats"/>
    <property type="match status" value="1"/>
</dbReference>
<evidence type="ECO:0000259" key="2">
    <source>
        <dbReference type="PROSITE" id="PS50069"/>
    </source>
</evidence>
<reference evidence="3 4" key="1">
    <citation type="submission" date="2015-03" db="EMBL/GenBank/DDBJ databases">
        <title>Genomics and transcriptomics of the oil-accumulating basidiomycete yeast T. oleaginosus allow insights into substrate utilization and the diverse evolutionary trajectories of mating systems in fungi.</title>
        <authorList>
            <consortium name="DOE Joint Genome Institute"/>
            <person name="Kourist R."/>
            <person name="Kracht O."/>
            <person name="Bracharz F."/>
            <person name="Lipzen A."/>
            <person name="Nolan M."/>
            <person name="Ohm R."/>
            <person name="Grigoriev I."/>
            <person name="Sun S."/>
            <person name="Heitman J."/>
            <person name="Bruck T."/>
            <person name="Nowrousian M."/>
        </authorList>
    </citation>
    <scope>NUCLEOTIDE SEQUENCE [LARGE SCALE GENOMIC DNA]</scope>
    <source>
        <strain evidence="3 4">IBC0246</strain>
    </source>
</reference>
<dbReference type="GO" id="GO:0070979">
    <property type="term" value="P:protein K11-linked ubiquitination"/>
    <property type="evidence" value="ECO:0007669"/>
    <property type="project" value="TreeGrafter"/>
</dbReference>
<dbReference type="InterPro" id="IPR016158">
    <property type="entry name" value="Cullin_homology"/>
</dbReference>
<dbReference type="GO" id="GO:0006511">
    <property type="term" value="P:ubiquitin-dependent protein catabolic process"/>
    <property type="evidence" value="ECO:0007669"/>
    <property type="project" value="InterPro"/>
</dbReference>
<evidence type="ECO:0000313" key="3">
    <source>
        <dbReference type="EMBL" id="KLT40631.1"/>
    </source>
</evidence>
<dbReference type="GO" id="GO:0031625">
    <property type="term" value="F:ubiquitin protein ligase binding"/>
    <property type="evidence" value="ECO:0007669"/>
    <property type="project" value="InterPro"/>
</dbReference>
<organism evidence="3 4">
    <name type="scientific">Cutaneotrichosporon oleaginosum</name>
    <dbReference type="NCBI Taxonomy" id="879819"/>
    <lineage>
        <taxon>Eukaryota</taxon>
        <taxon>Fungi</taxon>
        <taxon>Dikarya</taxon>
        <taxon>Basidiomycota</taxon>
        <taxon>Agaricomycotina</taxon>
        <taxon>Tremellomycetes</taxon>
        <taxon>Trichosporonales</taxon>
        <taxon>Trichosporonaceae</taxon>
        <taxon>Cutaneotrichosporon</taxon>
    </lineage>
</organism>
<dbReference type="GeneID" id="28984392"/>
<dbReference type="RefSeq" id="XP_018277122.1">
    <property type="nucleotide sequence ID" value="XM_018423789.1"/>
</dbReference>
<dbReference type="Proteomes" id="UP000053611">
    <property type="component" value="Unassembled WGS sequence"/>
</dbReference>
<dbReference type="SMART" id="SM00182">
    <property type="entry name" value="CULLIN"/>
    <property type="match status" value="1"/>
</dbReference>
<dbReference type="InterPro" id="IPR036317">
    <property type="entry name" value="Cullin_homology_sf"/>
</dbReference>